<reference evidence="2" key="1">
    <citation type="submission" date="2020-02" db="EMBL/GenBank/DDBJ databases">
        <title>Flavobacterium sp. genome.</title>
        <authorList>
            <person name="Jung H.S."/>
            <person name="Baek J.H."/>
            <person name="Jeon C.O."/>
        </authorList>
    </citation>
    <scope>NUCLEOTIDE SEQUENCE</scope>
    <source>
        <strain evidence="2">SE-s28</strain>
    </source>
</reference>
<dbReference type="EMBL" id="JAAMPU010000108">
    <property type="protein sequence ID" value="NMH29475.1"/>
    <property type="molecule type" value="Genomic_DNA"/>
</dbReference>
<feature type="transmembrane region" description="Helical" evidence="1">
    <location>
        <begin position="20"/>
        <end position="38"/>
    </location>
</feature>
<sequence length="410" mass="47467">MDLNFINTFCQRLNLRLQPVVLVLSVLYVVLMALVFLSRPAHGDEFIFIGDLQFVMDNGFWAASASQVSLPQMLLAYPLALLFSPLVALRTINVLIMLFLLYYIVRIRKLNTDVVIYFLFYFGTAHFFFSGISDVLFIAGMVVFFTETMLYLDDTKDSNLNWGFLGLIVAFFTREIVLFYLLAVILGCYLVYSTGWRPRLKKSIPHLFLITFFVVLNIPGMLRNGKLSYDDRVPETVKNANMWQLRYLSRIMIDQGFIADYTYADWDEVLYYMEENGQQSLPSDALGTLVTNPELTIIEFFQNLADSVFFSVHAIGFMMLFCFFYFMRGYFFGNEGLFGLFVPMSFAFVMILVSLIAISFIESRWYASILLPVTIFFSEQARREKYSHSFLTANFATLCLMMLYGMFILQ</sequence>
<feature type="transmembrane region" description="Helical" evidence="1">
    <location>
        <begin position="204"/>
        <end position="222"/>
    </location>
</feature>
<feature type="transmembrane region" description="Helical" evidence="1">
    <location>
        <begin position="390"/>
        <end position="409"/>
    </location>
</feature>
<feature type="transmembrane region" description="Helical" evidence="1">
    <location>
        <begin position="117"/>
        <end position="144"/>
    </location>
</feature>
<dbReference type="AlphaFoldDB" id="A0A972JIW2"/>
<dbReference type="Proteomes" id="UP000712080">
    <property type="component" value="Unassembled WGS sequence"/>
</dbReference>
<name>A0A972JIW2_9FLAO</name>
<organism evidence="2 3">
    <name type="scientific">Flavobacterium silvaticum</name>
    <dbReference type="NCBI Taxonomy" id="1852020"/>
    <lineage>
        <taxon>Bacteria</taxon>
        <taxon>Pseudomonadati</taxon>
        <taxon>Bacteroidota</taxon>
        <taxon>Flavobacteriia</taxon>
        <taxon>Flavobacteriales</taxon>
        <taxon>Flavobacteriaceae</taxon>
        <taxon>Flavobacterium</taxon>
    </lineage>
</organism>
<keyword evidence="1" id="KW-0812">Transmembrane</keyword>
<dbReference type="RefSeq" id="WP_169528563.1">
    <property type="nucleotide sequence ID" value="NZ_JAAMPU010000108.1"/>
</dbReference>
<evidence type="ECO:0000313" key="3">
    <source>
        <dbReference type="Proteomes" id="UP000712080"/>
    </source>
</evidence>
<proteinExistence type="predicted"/>
<keyword evidence="1" id="KW-0472">Membrane</keyword>
<keyword evidence="3" id="KW-1185">Reference proteome</keyword>
<feature type="transmembrane region" description="Helical" evidence="1">
    <location>
        <begin position="338"/>
        <end position="357"/>
    </location>
</feature>
<comment type="caution">
    <text evidence="2">The sequence shown here is derived from an EMBL/GenBank/DDBJ whole genome shotgun (WGS) entry which is preliminary data.</text>
</comment>
<gene>
    <name evidence="2" type="ORF">G6047_15660</name>
</gene>
<accession>A0A972JIW2</accession>
<feature type="transmembrane region" description="Helical" evidence="1">
    <location>
        <begin position="164"/>
        <end position="192"/>
    </location>
</feature>
<protein>
    <submittedName>
        <fullName evidence="2">Uncharacterized protein</fullName>
    </submittedName>
</protein>
<evidence type="ECO:0000256" key="1">
    <source>
        <dbReference type="SAM" id="Phobius"/>
    </source>
</evidence>
<keyword evidence="1" id="KW-1133">Transmembrane helix</keyword>
<evidence type="ECO:0000313" key="2">
    <source>
        <dbReference type="EMBL" id="NMH29475.1"/>
    </source>
</evidence>
<feature type="transmembrane region" description="Helical" evidence="1">
    <location>
        <begin position="79"/>
        <end position="105"/>
    </location>
</feature>
<feature type="transmembrane region" description="Helical" evidence="1">
    <location>
        <begin position="308"/>
        <end position="326"/>
    </location>
</feature>